<name>A6DK49_9BACT</name>
<dbReference type="PIRSF" id="PIRSF000005">
    <property type="entry name" value="Cytochrome_c4"/>
    <property type="match status" value="1"/>
</dbReference>
<reference evidence="12 13" key="1">
    <citation type="journal article" date="2010" name="J. Bacteriol.">
        <title>Genome sequence of Lentisphaera araneosa HTCC2155T, the type species of the order Lentisphaerales in the phylum Lentisphaerae.</title>
        <authorList>
            <person name="Thrash J.C."/>
            <person name="Cho J.C."/>
            <person name="Vergin K.L."/>
            <person name="Morris R.M."/>
            <person name="Giovannoni S.J."/>
        </authorList>
    </citation>
    <scope>NUCLEOTIDE SEQUENCE [LARGE SCALE GENOMIC DNA]</scope>
    <source>
        <strain evidence="12 13">HTCC2155</strain>
    </source>
</reference>
<evidence type="ECO:0000256" key="7">
    <source>
        <dbReference type="ARBA" id="ARBA00023004"/>
    </source>
</evidence>
<dbReference type="Pfam" id="PF00034">
    <property type="entry name" value="Cytochrom_C"/>
    <property type="match status" value="1"/>
</dbReference>
<feature type="binding site" description="axial binding residue" evidence="9">
    <location>
        <position position="135"/>
    </location>
    <ligand>
        <name>heme c</name>
        <dbReference type="ChEBI" id="CHEBI:61717"/>
        <label>2</label>
    </ligand>
    <ligandPart>
        <name>Fe</name>
        <dbReference type="ChEBI" id="CHEBI:18248"/>
    </ligandPart>
</feature>
<dbReference type="InterPro" id="IPR050597">
    <property type="entry name" value="Cytochrome_c_Oxidase_Subunit"/>
</dbReference>
<feature type="binding site" description="axial binding residue" evidence="9">
    <location>
        <position position="85"/>
    </location>
    <ligand>
        <name>heme c</name>
        <dbReference type="ChEBI" id="CHEBI:61717"/>
        <label>1</label>
    </ligand>
    <ligandPart>
        <name>Fe</name>
        <dbReference type="ChEBI" id="CHEBI:18248"/>
    </ligandPart>
</feature>
<dbReference type="GO" id="GO:0005506">
    <property type="term" value="F:iron ion binding"/>
    <property type="evidence" value="ECO:0007669"/>
    <property type="project" value="InterPro"/>
</dbReference>
<evidence type="ECO:0000313" key="12">
    <source>
        <dbReference type="EMBL" id="EDM27747.1"/>
    </source>
</evidence>
<dbReference type="RefSeq" id="WP_007278262.1">
    <property type="nucleotide sequence ID" value="NZ_ABCK01000007.1"/>
</dbReference>
<feature type="binding site" description="axial binding residue" evidence="9">
    <location>
        <position position="42"/>
    </location>
    <ligand>
        <name>heme c</name>
        <dbReference type="ChEBI" id="CHEBI:61717"/>
        <label>1</label>
    </ligand>
    <ligandPart>
        <name>Fe</name>
        <dbReference type="ChEBI" id="CHEBI:18248"/>
    </ligandPart>
</feature>
<dbReference type="SUPFAM" id="SSF46626">
    <property type="entry name" value="Cytochrome c"/>
    <property type="match status" value="2"/>
</dbReference>
<dbReference type="GO" id="GO:0009055">
    <property type="term" value="F:electron transfer activity"/>
    <property type="evidence" value="ECO:0007669"/>
    <property type="project" value="InterPro"/>
</dbReference>
<comment type="subcellular location">
    <subcellularLocation>
        <location evidence="1">Periplasm</location>
    </subcellularLocation>
</comment>
<protein>
    <submittedName>
        <fullName evidence="12">Cytochrome c, class I</fullName>
    </submittedName>
</protein>
<evidence type="ECO:0000313" key="13">
    <source>
        <dbReference type="Proteomes" id="UP000004947"/>
    </source>
</evidence>
<dbReference type="PANTHER" id="PTHR33751:SF9">
    <property type="entry name" value="CYTOCHROME C4"/>
    <property type="match status" value="1"/>
</dbReference>
<feature type="binding site" description="axial binding residue" evidence="9">
    <location>
        <position position="182"/>
    </location>
    <ligand>
        <name>heme c</name>
        <dbReference type="ChEBI" id="CHEBI:61717"/>
        <label>2</label>
    </ligand>
    <ligandPart>
        <name>Fe</name>
        <dbReference type="ChEBI" id="CHEBI:18248"/>
    </ligandPart>
</feature>
<dbReference type="PROSITE" id="PS51007">
    <property type="entry name" value="CYTC"/>
    <property type="match status" value="2"/>
</dbReference>
<dbReference type="Gene3D" id="1.10.760.10">
    <property type="entry name" value="Cytochrome c-like domain"/>
    <property type="match status" value="2"/>
</dbReference>
<evidence type="ECO:0000256" key="3">
    <source>
        <dbReference type="ARBA" id="ARBA00022617"/>
    </source>
</evidence>
<evidence type="ECO:0000256" key="2">
    <source>
        <dbReference type="ARBA" id="ARBA00022448"/>
    </source>
</evidence>
<evidence type="ECO:0000256" key="4">
    <source>
        <dbReference type="ARBA" id="ARBA00022723"/>
    </source>
</evidence>
<proteinExistence type="predicted"/>
<evidence type="ECO:0000256" key="10">
    <source>
        <dbReference type="SAM" id="SignalP"/>
    </source>
</evidence>
<feature type="binding site" description="covalent" evidence="8">
    <location>
        <position position="131"/>
    </location>
    <ligand>
        <name>heme c</name>
        <dbReference type="ChEBI" id="CHEBI:61717"/>
        <label>2</label>
    </ligand>
</feature>
<comment type="caution">
    <text evidence="12">The sequence shown here is derived from an EMBL/GenBank/DDBJ whole genome shotgun (WGS) entry which is preliminary data.</text>
</comment>
<keyword evidence="4 9" id="KW-0479">Metal-binding</keyword>
<dbReference type="PROSITE" id="PS51257">
    <property type="entry name" value="PROKAR_LIPOPROTEIN"/>
    <property type="match status" value="1"/>
</dbReference>
<evidence type="ECO:0000259" key="11">
    <source>
        <dbReference type="PROSITE" id="PS51007"/>
    </source>
</evidence>
<feature type="domain" description="Cytochrome c" evidence="11">
    <location>
        <begin position="26"/>
        <end position="108"/>
    </location>
</feature>
<dbReference type="STRING" id="313628.LNTAR_00060"/>
<feature type="binding site" description="covalent" evidence="8">
    <location>
        <position position="41"/>
    </location>
    <ligand>
        <name>heme c</name>
        <dbReference type="ChEBI" id="CHEBI:61717"/>
        <label>1</label>
    </ligand>
</feature>
<keyword evidence="13" id="KW-1185">Reference proteome</keyword>
<feature type="chain" id="PRO_5002692305" evidence="10">
    <location>
        <begin position="23"/>
        <end position="208"/>
    </location>
</feature>
<dbReference type="GO" id="GO:0042597">
    <property type="term" value="C:periplasmic space"/>
    <property type="evidence" value="ECO:0007669"/>
    <property type="project" value="UniProtKB-SubCell"/>
</dbReference>
<keyword evidence="5" id="KW-0574">Periplasm</keyword>
<keyword evidence="6" id="KW-0249">Electron transport</keyword>
<dbReference type="InterPro" id="IPR036909">
    <property type="entry name" value="Cyt_c-like_dom_sf"/>
</dbReference>
<sequence length="208" mass="23538">MKSFSSLLILLLFALSSCQQEAQKPLASAEAQQMLQHCLVCHDNKEMQRGPILDGLDEAYMLGQIQKFKLAQRGTHRYDYQGELMATAIKDLNEQDVTQAVALLARRTPRNYLRTVKGDSKMGKDLYEKNCLACHGDSAQGLKEANTGSLAILEDWYLLTQLRNYKSGRRGYHEKDIEGQAMRALVTPLSDQNFKDIVEYISYINLGE</sequence>
<dbReference type="GO" id="GO:0020037">
    <property type="term" value="F:heme binding"/>
    <property type="evidence" value="ECO:0007669"/>
    <property type="project" value="InterPro"/>
</dbReference>
<dbReference type="EMBL" id="ABCK01000007">
    <property type="protein sequence ID" value="EDM27747.1"/>
    <property type="molecule type" value="Genomic_DNA"/>
</dbReference>
<keyword evidence="2" id="KW-0813">Transport</keyword>
<evidence type="ECO:0000256" key="6">
    <source>
        <dbReference type="ARBA" id="ARBA00022982"/>
    </source>
</evidence>
<keyword evidence="3 8" id="KW-0349">Heme</keyword>
<evidence type="ECO:0000256" key="1">
    <source>
        <dbReference type="ARBA" id="ARBA00004418"/>
    </source>
</evidence>
<dbReference type="Proteomes" id="UP000004947">
    <property type="component" value="Unassembled WGS sequence"/>
</dbReference>
<gene>
    <name evidence="12" type="ORF">LNTAR_00060</name>
</gene>
<dbReference type="InterPro" id="IPR009056">
    <property type="entry name" value="Cyt_c-like_dom"/>
</dbReference>
<keyword evidence="10" id="KW-0732">Signal</keyword>
<dbReference type="InterPro" id="IPR024167">
    <property type="entry name" value="Cytochrome_c4-like"/>
</dbReference>
<accession>A6DK49</accession>
<comment type="PTM">
    <text evidence="8">Binds 2 heme c groups covalently per subunit.</text>
</comment>
<organism evidence="12 13">
    <name type="scientific">Lentisphaera araneosa HTCC2155</name>
    <dbReference type="NCBI Taxonomy" id="313628"/>
    <lineage>
        <taxon>Bacteria</taxon>
        <taxon>Pseudomonadati</taxon>
        <taxon>Lentisphaerota</taxon>
        <taxon>Lentisphaeria</taxon>
        <taxon>Lentisphaerales</taxon>
        <taxon>Lentisphaeraceae</taxon>
        <taxon>Lentisphaera</taxon>
    </lineage>
</organism>
<evidence type="ECO:0000256" key="5">
    <source>
        <dbReference type="ARBA" id="ARBA00022764"/>
    </source>
</evidence>
<feature type="binding site" description="covalent" evidence="8">
    <location>
        <position position="134"/>
    </location>
    <ligand>
        <name>heme c</name>
        <dbReference type="ChEBI" id="CHEBI:61717"/>
        <label>2</label>
    </ligand>
</feature>
<evidence type="ECO:0000256" key="9">
    <source>
        <dbReference type="PIRSR" id="PIRSR000005-2"/>
    </source>
</evidence>
<dbReference type="OrthoDB" id="9773456at2"/>
<dbReference type="eggNOG" id="COG2863">
    <property type="taxonomic scope" value="Bacteria"/>
</dbReference>
<keyword evidence="7 9" id="KW-0408">Iron</keyword>
<feature type="domain" description="Cytochrome c" evidence="11">
    <location>
        <begin position="118"/>
        <end position="205"/>
    </location>
</feature>
<evidence type="ECO:0000256" key="8">
    <source>
        <dbReference type="PIRSR" id="PIRSR000005-1"/>
    </source>
</evidence>
<dbReference type="PANTHER" id="PTHR33751">
    <property type="entry name" value="CBB3-TYPE CYTOCHROME C OXIDASE SUBUNIT FIXP"/>
    <property type="match status" value="1"/>
</dbReference>
<feature type="signal peptide" evidence="10">
    <location>
        <begin position="1"/>
        <end position="22"/>
    </location>
</feature>
<feature type="binding site" description="covalent" evidence="8">
    <location>
        <position position="38"/>
    </location>
    <ligand>
        <name>heme c</name>
        <dbReference type="ChEBI" id="CHEBI:61717"/>
        <label>1</label>
    </ligand>
</feature>
<dbReference type="AlphaFoldDB" id="A6DK49"/>